<dbReference type="AlphaFoldDB" id="A0A330L5S8"/>
<accession>A0A330L5S8</accession>
<dbReference type="Proteomes" id="UP000248168">
    <property type="component" value="Unassembled WGS sequence"/>
</dbReference>
<organism evidence="2 3">
    <name type="scientific">Nitrospira lenta</name>
    <dbReference type="NCBI Taxonomy" id="1436998"/>
    <lineage>
        <taxon>Bacteria</taxon>
        <taxon>Pseudomonadati</taxon>
        <taxon>Nitrospirota</taxon>
        <taxon>Nitrospiria</taxon>
        <taxon>Nitrospirales</taxon>
        <taxon>Nitrospiraceae</taxon>
        <taxon>Nitrospira</taxon>
    </lineage>
</organism>
<evidence type="ECO:0000313" key="3">
    <source>
        <dbReference type="Proteomes" id="UP000248168"/>
    </source>
</evidence>
<proteinExistence type="predicted"/>
<evidence type="ECO:0000313" key="2">
    <source>
        <dbReference type="EMBL" id="SPP65185.1"/>
    </source>
</evidence>
<feature type="region of interest" description="Disordered" evidence="1">
    <location>
        <begin position="42"/>
        <end position="67"/>
    </location>
</feature>
<reference evidence="3" key="1">
    <citation type="submission" date="2018-04" db="EMBL/GenBank/DDBJ databases">
        <authorList>
            <person name="Lucker S."/>
            <person name="Sakoula D."/>
        </authorList>
    </citation>
    <scope>NUCLEOTIDE SEQUENCE [LARGE SCALE GENOMIC DNA]</scope>
</reference>
<keyword evidence="3" id="KW-1185">Reference proteome</keyword>
<dbReference type="EMBL" id="OUNR01000016">
    <property type="protein sequence ID" value="SPP65185.1"/>
    <property type="molecule type" value="Genomic_DNA"/>
</dbReference>
<name>A0A330L5S8_9BACT</name>
<sequence length="91" mass="10354">MLLVKLIATRNVSAKWGLWRGAISIRSLQMMVMSGVVRRADLDPPQDPGRTGYWHGRKRRVSIPQESASEQGWISRMLLGRKSHVQSTQKL</sequence>
<evidence type="ECO:0000256" key="1">
    <source>
        <dbReference type="SAM" id="MobiDB-lite"/>
    </source>
</evidence>
<protein>
    <submittedName>
        <fullName evidence="2">Uncharacterized protein</fullName>
    </submittedName>
</protein>
<gene>
    <name evidence="2" type="ORF">NITLEN_30099</name>
</gene>
<dbReference type="InParanoid" id="A0A330L5S8"/>